<evidence type="ECO:0000256" key="2">
    <source>
        <dbReference type="ARBA" id="ARBA00022692"/>
    </source>
</evidence>
<keyword evidence="3 6" id="KW-1133">Transmembrane helix</keyword>
<dbReference type="HOGENOM" id="CLU_101135_0_0_1"/>
<name>D7EIE6_TRICA</name>
<proteinExistence type="predicted"/>
<keyword evidence="8" id="KW-1185">Reference proteome</keyword>
<reference evidence="7 8" key="1">
    <citation type="journal article" date="2008" name="Nature">
        <title>The genome of the model beetle and pest Tribolium castaneum.</title>
        <authorList>
            <consortium name="Tribolium Genome Sequencing Consortium"/>
            <person name="Richards S."/>
            <person name="Gibbs R.A."/>
            <person name="Weinstock G.M."/>
            <person name="Brown S.J."/>
            <person name="Denell R."/>
            <person name="Beeman R.W."/>
            <person name="Gibbs R."/>
            <person name="Beeman R.W."/>
            <person name="Brown S.J."/>
            <person name="Bucher G."/>
            <person name="Friedrich M."/>
            <person name="Grimmelikhuijzen C.J."/>
            <person name="Klingler M."/>
            <person name="Lorenzen M."/>
            <person name="Richards S."/>
            <person name="Roth S."/>
            <person name="Schroder R."/>
            <person name="Tautz D."/>
            <person name="Zdobnov E.M."/>
            <person name="Muzny D."/>
            <person name="Gibbs R.A."/>
            <person name="Weinstock G.M."/>
            <person name="Attaway T."/>
            <person name="Bell S."/>
            <person name="Buhay C.J."/>
            <person name="Chandrabose M.N."/>
            <person name="Chavez D."/>
            <person name="Clerk-Blankenburg K.P."/>
            <person name="Cree A."/>
            <person name="Dao M."/>
            <person name="Davis C."/>
            <person name="Chacko J."/>
            <person name="Dinh H."/>
            <person name="Dugan-Rocha S."/>
            <person name="Fowler G."/>
            <person name="Garner T.T."/>
            <person name="Garnes J."/>
            <person name="Gnirke A."/>
            <person name="Hawes A."/>
            <person name="Hernandez J."/>
            <person name="Hines S."/>
            <person name="Holder M."/>
            <person name="Hume J."/>
            <person name="Jhangiani S.N."/>
            <person name="Joshi V."/>
            <person name="Khan Z.M."/>
            <person name="Jackson L."/>
            <person name="Kovar C."/>
            <person name="Kowis A."/>
            <person name="Lee S."/>
            <person name="Lewis L.R."/>
            <person name="Margolis J."/>
            <person name="Morgan M."/>
            <person name="Nazareth L.V."/>
            <person name="Nguyen N."/>
            <person name="Okwuonu G."/>
            <person name="Parker D."/>
            <person name="Richards S."/>
            <person name="Ruiz S.J."/>
            <person name="Santibanez J."/>
            <person name="Savard J."/>
            <person name="Scherer S.E."/>
            <person name="Schneider B."/>
            <person name="Sodergren E."/>
            <person name="Tautz D."/>
            <person name="Vattahil S."/>
            <person name="Villasana D."/>
            <person name="White C.S."/>
            <person name="Wright R."/>
            <person name="Park Y."/>
            <person name="Beeman R.W."/>
            <person name="Lord J."/>
            <person name="Oppert B."/>
            <person name="Lorenzen M."/>
            <person name="Brown S."/>
            <person name="Wang L."/>
            <person name="Savard J."/>
            <person name="Tautz D."/>
            <person name="Richards S."/>
            <person name="Weinstock G."/>
            <person name="Gibbs R.A."/>
            <person name="Liu Y."/>
            <person name="Worley K."/>
            <person name="Weinstock G."/>
            <person name="Elsik C.G."/>
            <person name="Reese J.T."/>
            <person name="Elhaik E."/>
            <person name="Landan G."/>
            <person name="Graur D."/>
            <person name="Arensburger P."/>
            <person name="Atkinson P."/>
            <person name="Beeman R.W."/>
            <person name="Beidler J."/>
            <person name="Brown S.J."/>
            <person name="Demuth J.P."/>
            <person name="Drury D.W."/>
            <person name="Du Y.Z."/>
            <person name="Fujiwara H."/>
            <person name="Lorenzen M."/>
            <person name="Maselli V."/>
            <person name="Osanai M."/>
            <person name="Park Y."/>
            <person name="Robertson H.M."/>
            <person name="Tu Z."/>
            <person name="Wang J.J."/>
            <person name="Wang S."/>
            <person name="Richards S."/>
            <person name="Song H."/>
            <person name="Zhang L."/>
            <person name="Sodergren E."/>
            <person name="Werner D."/>
            <person name="Stanke M."/>
            <person name="Morgenstern B."/>
            <person name="Solovyev V."/>
            <person name="Kosarev P."/>
            <person name="Brown G."/>
            <person name="Chen H.C."/>
            <person name="Ermolaeva O."/>
            <person name="Hlavina W."/>
            <person name="Kapustin Y."/>
            <person name="Kiryutin B."/>
            <person name="Kitts P."/>
            <person name="Maglott D."/>
            <person name="Pruitt K."/>
            <person name="Sapojnikov V."/>
            <person name="Souvorov A."/>
            <person name="Mackey A.J."/>
            <person name="Waterhouse R.M."/>
            <person name="Wyder S."/>
            <person name="Zdobnov E.M."/>
            <person name="Zdobnov E.M."/>
            <person name="Wyder S."/>
            <person name="Kriventseva E.V."/>
            <person name="Kadowaki T."/>
            <person name="Bork P."/>
            <person name="Aranda M."/>
            <person name="Bao R."/>
            <person name="Beermann A."/>
            <person name="Berns N."/>
            <person name="Bolognesi R."/>
            <person name="Bonneton F."/>
            <person name="Bopp D."/>
            <person name="Brown S.J."/>
            <person name="Bucher G."/>
            <person name="Butts T."/>
            <person name="Chaumot A."/>
            <person name="Denell R.E."/>
            <person name="Ferrier D.E."/>
            <person name="Friedrich M."/>
            <person name="Gordon C.M."/>
            <person name="Jindra M."/>
            <person name="Klingler M."/>
            <person name="Lan Q."/>
            <person name="Lattorff H.M."/>
            <person name="Laudet V."/>
            <person name="von Levetsow C."/>
            <person name="Liu Z."/>
            <person name="Lutz R."/>
            <person name="Lynch J.A."/>
            <person name="da Fonseca R.N."/>
            <person name="Posnien N."/>
            <person name="Reuter R."/>
            <person name="Roth S."/>
            <person name="Savard J."/>
            <person name="Schinko J.B."/>
            <person name="Schmitt C."/>
            <person name="Schoppmeier M."/>
            <person name="Schroder R."/>
            <person name="Shippy T.D."/>
            <person name="Simonnet F."/>
            <person name="Marques-Souza H."/>
            <person name="Tautz D."/>
            <person name="Tomoyasu Y."/>
            <person name="Trauner J."/>
            <person name="Van der Zee M."/>
            <person name="Vervoort M."/>
            <person name="Wittkopp N."/>
            <person name="Wimmer E.A."/>
            <person name="Yang X."/>
            <person name="Jones A.K."/>
            <person name="Sattelle D.B."/>
            <person name="Ebert P.R."/>
            <person name="Nelson D."/>
            <person name="Scott J.G."/>
            <person name="Beeman R.W."/>
            <person name="Muthukrishnan S."/>
            <person name="Kramer K.J."/>
            <person name="Arakane Y."/>
            <person name="Beeman R.W."/>
            <person name="Zhu Q."/>
            <person name="Hogenkamp D."/>
            <person name="Dixit R."/>
            <person name="Oppert B."/>
            <person name="Jiang H."/>
            <person name="Zou Z."/>
            <person name="Marshall J."/>
            <person name="Elpidina E."/>
            <person name="Vinokurov K."/>
            <person name="Oppert C."/>
            <person name="Zou Z."/>
            <person name="Evans J."/>
            <person name="Lu Z."/>
            <person name="Zhao P."/>
            <person name="Sumathipala N."/>
            <person name="Altincicek B."/>
            <person name="Vilcinskas A."/>
            <person name="Williams M."/>
            <person name="Hultmark D."/>
            <person name="Hetru C."/>
            <person name="Jiang H."/>
            <person name="Grimmelikhuijzen C.J."/>
            <person name="Hauser F."/>
            <person name="Cazzamali G."/>
            <person name="Williamson M."/>
            <person name="Park Y."/>
            <person name="Li B."/>
            <person name="Tanaka Y."/>
            <person name="Predel R."/>
            <person name="Neupert S."/>
            <person name="Schachtner J."/>
            <person name="Verleyen P."/>
            <person name="Raible F."/>
            <person name="Bork P."/>
            <person name="Friedrich M."/>
            <person name="Walden K.K."/>
            <person name="Robertson H.M."/>
            <person name="Angeli S."/>
            <person name="Foret S."/>
            <person name="Bucher G."/>
            <person name="Schuetz S."/>
            <person name="Maleszka R."/>
            <person name="Wimmer E.A."/>
            <person name="Beeman R.W."/>
            <person name="Lorenzen M."/>
            <person name="Tomoyasu Y."/>
            <person name="Miller S.C."/>
            <person name="Grossmann D."/>
            <person name="Bucher G."/>
        </authorList>
    </citation>
    <scope>NUCLEOTIDE SEQUENCE [LARGE SCALE GENOMIC DNA]</scope>
    <source>
        <strain evidence="7 8">Georgia GA2</strain>
    </source>
</reference>
<dbReference type="GO" id="GO:0005739">
    <property type="term" value="C:mitochondrion"/>
    <property type="evidence" value="ECO:0000318"/>
    <property type="project" value="GO_Central"/>
</dbReference>
<dbReference type="eggNOG" id="ENOG502S44D">
    <property type="taxonomic scope" value="Eukaryota"/>
</dbReference>
<dbReference type="EMBL" id="KQ972879">
    <property type="protein sequence ID" value="EFA11909.1"/>
    <property type="molecule type" value="Genomic_DNA"/>
</dbReference>
<dbReference type="PANTHER" id="PTHR16296">
    <property type="entry name" value="UNCHARACTERIZED HYPOTHALAMUS PROTEIN HT007"/>
    <property type="match status" value="1"/>
</dbReference>
<dbReference type="Proteomes" id="UP000007266">
    <property type="component" value="Unassembled WGS sequence"/>
</dbReference>
<evidence type="ECO:0000256" key="6">
    <source>
        <dbReference type="SAM" id="Phobius"/>
    </source>
</evidence>
<dbReference type="GO" id="GO:0032981">
    <property type="term" value="P:mitochondrial respiratory chain complex I assembly"/>
    <property type="evidence" value="ECO:0000318"/>
    <property type="project" value="GO_Central"/>
</dbReference>
<dbReference type="AlphaFoldDB" id="D7EIE6"/>
<dbReference type="FunCoup" id="D7EIE6">
    <property type="interactions" value="316"/>
</dbReference>
<evidence type="ECO:0000256" key="1">
    <source>
        <dbReference type="ARBA" id="ARBA00004225"/>
    </source>
</evidence>
<keyword evidence="5 6" id="KW-0472">Membrane</keyword>
<feature type="transmembrane region" description="Helical" evidence="6">
    <location>
        <begin position="45"/>
        <end position="65"/>
    </location>
</feature>
<evidence type="ECO:0000256" key="3">
    <source>
        <dbReference type="ARBA" id="ARBA00022989"/>
    </source>
</evidence>
<dbReference type="Pfam" id="PF07114">
    <property type="entry name" value="TMEM126"/>
    <property type="match status" value="1"/>
</dbReference>
<dbReference type="PANTHER" id="PTHR16296:SF2">
    <property type="entry name" value="TRANSMEMBRANE PROTEIN 126A"/>
    <property type="match status" value="1"/>
</dbReference>
<evidence type="ECO:0000313" key="7">
    <source>
        <dbReference type="EMBL" id="EFA11909.1"/>
    </source>
</evidence>
<reference evidence="7 8" key="2">
    <citation type="journal article" date="2010" name="Nucleic Acids Res.">
        <title>BeetleBase in 2010: revisions to provide comprehensive genomic information for Tribolium castaneum.</title>
        <authorList>
            <person name="Kim H.S."/>
            <person name="Murphy T."/>
            <person name="Xia J."/>
            <person name="Caragea D."/>
            <person name="Park Y."/>
            <person name="Beeman R.W."/>
            <person name="Lorenzen M.D."/>
            <person name="Butcher S."/>
            <person name="Manak J.R."/>
            <person name="Brown S.J."/>
        </authorList>
    </citation>
    <scope>NUCLEOTIDE SEQUENCE [LARGE SCALE GENOMIC DNA]</scope>
    <source>
        <strain evidence="7 8">Georgia GA2</strain>
    </source>
</reference>
<dbReference type="InParanoid" id="D7EIE6"/>
<feature type="transmembrane region" description="Helical" evidence="6">
    <location>
        <begin position="172"/>
        <end position="193"/>
    </location>
</feature>
<dbReference type="OMA" id="FATRHFT"/>
<dbReference type="OrthoDB" id="6234762at2759"/>
<evidence type="ECO:0000313" key="8">
    <source>
        <dbReference type="Proteomes" id="UP000007266"/>
    </source>
</evidence>
<gene>
    <name evidence="7" type="primary">AUGUSTUS-3.0.2_04066</name>
    <name evidence="7" type="ORF">TcasGA2_TC004066</name>
</gene>
<dbReference type="STRING" id="7070.D7EIE6"/>
<dbReference type="InterPro" id="IPR009801">
    <property type="entry name" value="TMEM126"/>
</dbReference>
<accession>D7EIE6</accession>
<evidence type="ECO:0000256" key="4">
    <source>
        <dbReference type="ARBA" id="ARBA00023128"/>
    </source>
</evidence>
<dbReference type="GO" id="GO:0031966">
    <property type="term" value="C:mitochondrial membrane"/>
    <property type="evidence" value="ECO:0007669"/>
    <property type="project" value="UniProtKB-SubCell"/>
</dbReference>
<feature type="transmembrane region" description="Helical" evidence="6">
    <location>
        <begin position="77"/>
        <end position="96"/>
    </location>
</feature>
<keyword evidence="2 6" id="KW-0812">Transmembrane</keyword>
<dbReference type="PhylomeDB" id="D7EIE6"/>
<evidence type="ECO:0000256" key="5">
    <source>
        <dbReference type="ARBA" id="ARBA00023136"/>
    </source>
</evidence>
<keyword evidence="4" id="KW-0496">Mitochondrion</keyword>
<organism evidence="7 8">
    <name type="scientific">Tribolium castaneum</name>
    <name type="common">Red flour beetle</name>
    <dbReference type="NCBI Taxonomy" id="7070"/>
    <lineage>
        <taxon>Eukaryota</taxon>
        <taxon>Metazoa</taxon>
        <taxon>Ecdysozoa</taxon>
        <taxon>Arthropoda</taxon>
        <taxon>Hexapoda</taxon>
        <taxon>Insecta</taxon>
        <taxon>Pterygota</taxon>
        <taxon>Neoptera</taxon>
        <taxon>Endopterygota</taxon>
        <taxon>Coleoptera</taxon>
        <taxon>Polyphaga</taxon>
        <taxon>Cucujiformia</taxon>
        <taxon>Tenebrionidae</taxon>
        <taxon>Tenebrionidae incertae sedis</taxon>
        <taxon>Tribolium</taxon>
    </lineage>
</organism>
<protein>
    <submittedName>
        <fullName evidence="7">Uncharacterized protein</fullName>
    </submittedName>
</protein>
<comment type="subcellular location">
    <subcellularLocation>
        <location evidence="1">Mitochondrion membrane</location>
        <topology evidence="1">Multi-pass membrane protein</topology>
    </subcellularLocation>
</comment>
<dbReference type="KEGG" id="tca:657376"/>
<sequence>MALSRKNFSDIPPDAVILTEEEAFKYQSKLLNSWKNTSDILGYKYGPYLLSAAGFFSGFFLNSYYRQKFKLLSYGRASTYLPMCFLPAAFSFLTHVEFVQSDVILQKRDACPVCLEMRGAAIQGLVGCVFPTILAPMANLSLAHRYATFNVPDLAREPTKVYNLIRLKSQPISGILLAIFLGQAFFGSLVTYLEAKSVINVNLKLAELERQVENS</sequence>